<proteinExistence type="predicted"/>
<dbReference type="InterPro" id="IPR007163">
    <property type="entry name" value="VCA0040-like"/>
</dbReference>
<name>A0ABZ2RNN2_ECTME</name>
<keyword evidence="1" id="KW-1133">Transmembrane helix</keyword>
<dbReference type="Proteomes" id="UP001476583">
    <property type="component" value="Chromosome"/>
</dbReference>
<feature type="transmembrane region" description="Helical" evidence="1">
    <location>
        <begin position="280"/>
        <end position="301"/>
    </location>
</feature>
<keyword evidence="1" id="KW-0472">Membrane</keyword>
<protein>
    <submittedName>
        <fullName evidence="2">DUF368 domain-containing protein</fullName>
    </submittedName>
</protein>
<feature type="transmembrane region" description="Helical" evidence="1">
    <location>
        <begin position="12"/>
        <end position="35"/>
    </location>
</feature>
<reference evidence="2 3" key="1">
    <citation type="submission" date="2024-03" db="EMBL/GenBank/DDBJ databases">
        <title>Complete genome of BD2.</title>
        <authorList>
            <person name="Cao G."/>
        </authorList>
    </citation>
    <scope>NUCLEOTIDE SEQUENCE [LARGE SCALE GENOMIC DNA]</scope>
    <source>
        <strain evidence="2 3">BD2</strain>
    </source>
</reference>
<dbReference type="Pfam" id="PF04018">
    <property type="entry name" value="VCA0040-like"/>
    <property type="match status" value="1"/>
</dbReference>
<dbReference type="PANTHER" id="PTHR37308">
    <property type="entry name" value="INTEGRAL MEMBRANE PROTEIN"/>
    <property type="match status" value="1"/>
</dbReference>
<dbReference type="EMBL" id="CP148074">
    <property type="protein sequence ID" value="WXL27215.1"/>
    <property type="molecule type" value="Genomic_DNA"/>
</dbReference>
<evidence type="ECO:0000313" key="3">
    <source>
        <dbReference type="Proteomes" id="UP001476583"/>
    </source>
</evidence>
<feature type="transmembrane region" description="Helical" evidence="1">
    <location>
        <begin position="226"/>
        <end position="243"/>
    </location>
</feature>
<organism evidence="2 3">
    <name type="scientific">Ectopseudomonas mendocina</name>
    <name type="common">Pseudomonas mendocina</name>
    <dbReference type="NCBI Taxonomy" id="300"/>
    <lineage>
        <taxon>Bacteria</taxon>
        <taxon>Pseudomonadati</taxon>
        <taxon>Pseudomonadota</taxon>
        <taxon>Gammaproteobacteria</taxon>
        <taxon>Pseudomonadales</taxon>
        <taxon>Pseudomonadaceae</taxon>
        <taxon>Ectopseudomonas</taxon>
    </lineage>
</organism>
<evidence type="ECO:0000313" key="2">
    <source>
        <dbReference type="EMBL" id="WXL27215.1"/>
    </source>
</evidence>
<sequence>MKDSLLLYLKGLAMGAVDVVPGFSGGTVALITGIYDKLLASFSASPRAIGLFLRGRITEAWRACDATFLLIVLLGVLTSVFTLARLISYLMLEQPVLLWSFFFGLVLVSVYLVGREVVLWNVGRLIGFVAGMALAIWITLAAPLQLEATPLILFIAGAIAISAMILPGISGSFILVLMGLYPVVLGALKNLDFFVLATFSAGCVLGLMTFSRLLSWLLHHVRDMTLATLAGLILGSLGKVWPWKQTLTWQTNSHGESYPLLQENLLPHQFNNLVGQEPHVLAAIALAVAAVVLVLGVEWLGKRTSRESASSGSVV</sequence>
<feature type="transmembrane region" description="Helical" evidence="1">
    <location>
        <begin position="66"/>
        <end position="84"/>
    </location>
</feature>
<accession>A0ABZ2RNN2</accession>
<feature type="transmembrane region" description="Helical" evidence="1">
    <location>
        <begin position="151"/>
        <end position="181"/>
    </location>
</feature>
<dbReference type="PANTHER" id="PTHR37308:SF1">
    <property type="entry name" value="POLYPRENYL-PHOSPHATE TRANSPORTER"/>
    <property type="match status" value="1"/>
</dbReference>
<keyword evidence="3" id="KW-1185">Reference proteome</keyword>
<feature type="transmembrane region" description="Helical" evidence="1">
    <location>
        <begin position="125"/>
        <end position="144"/>
    </location>
</feature>
<feature type="transmembrane region" description="Helical" evidence="1">
    <location>
        <begin position="96"/>
        <end position="113"/>
    </location>
</feature>
<feature type="transmembrane region" description="Helical" evidence="1">
    <location>
        <begin position="193"/>
        <end position="214"/>
    </location>
</feature>
<evidence type="ECO:0000256" key="1">
    <source>
        <dbReference type="SAM" id="Phobius"/>
    </source>
</evidence>
<gene>
    <name evidence="2" type="ORF">WG219_07125</name>
</gene>
<keyword evidence="1" id="KW-0812">Transmembrane</keyword>